<dbReference type="SUPFAM" id="SSF46689">
    <property type="entry name" value="Homeodomain-like"/>
    <property type="match status" value="2"/>
</dbReference>
<dbReference type="GO" id="GO:0003700">
    <property type="term" value="F:DNA-binding transcription factor activity"/>
    <property type="evidence" value="ECO:0007669"/>
    <property type="project" value="InterPro"/>
</dbReference>
<dbReference type="SUPFAM" id="SSF55136">
    <property type="entry name" value="Probable bacterial effector-binding domain"/>
    <property type="match status" value="1"/>
</dbReference>
<dbReference type="AlphaFoldDB" id="A0A7X0CE33"/>
<dbReference type="Gene3D" id="3.20.80.10">
    <property type="entry name" value="Regulatory factor, effector binding domain"/>
    <property type="match status" value="1"/>
</dbReference>
<evidence type="ECO:0000256" key="2">
    <source>
        <dbReference type="ARBA" id="ARBA00023125"/>
    </source>
</evidence>
<dbReference type="Proteomes" id="UP000540787">
    <property type="component" value="Unassembled WGS sequence"/>
</dbReference>
<dbReference type="InterPro" id="IPR018062">
    <property type="entry name" value="HTH_AraC-typ_CS"/>
</dbReference>
<keyword evidence="2" id="KW-0238">DNA-binding</keyword>
<evidence type="ECO:0000259" key="4">
    <source>
        <dbReference type="PROSITE" id="PS01124"/>
    </source>
</evidence>
<dbReference type="EMBL" id="JACHBX010000002">
    <property type="protein sequence ID" value="MBB6133842.1"/>
    <property type="molecule type" value="Genomic_DNA"/>
</dbReference>
<organism evidence="5 6">
    <name type="scientific">Massilia aurea</name>
    <dbReference type="NCBI Taxonomy" id="373040"/>
    <lineage>
        <taxon>Bacteria</taxon>
        <taxon>Pseudomonadati</taxon>
        <taxon>Pseudomonadota</taxon>
        <taxon>Betaproteobacteria</taxon>
        <taxon>Burkholderiales</taxon>
        <taxon>Oxalobacteraceae</taxon>
        <taxon>Telluria group</taxon>
        <taxon>Massilia</taxon>
    </lineage>
</organism>
<name>A0A7X0CE33_9BURK</name>
<reference evidence="5 6" key="1">
    <citation type="submission" date="2020-08" db="EMBL/GenBank/DDBJ databases">
        <title>The Agave Microbiome: Exploring the role of microbial communities in plant adaptations to desert environments.</title>
        <authorList>
            <person name="Partida-Martinez L.P."/>
        </authorList>
    </citation>
    <scope>NUCLEOTIDE SEQUENCE [LARGE SCALE GENOMIC DNA]</scope>
    <source>
        <strain evidence="5 6">AT3.2</strain>
    </source>
</reference>
<dbReference type="InterPro" id="IPR018060">
    <property type="entry name" value="HTH_AraC"/>
</dbReference>
<dbReference type="InterPro" id="IPR011256">
    <property type="entry name" value="Reg_factor_effector_dom_sf"/>
</dbReference>
<comment type="caution">
    <text evidence="5">The sequence shown here is derived from an EMBL/GenBank/DDBJ whole genome shotgun (WGS) entry which is preliminary data.</text>
</comment>
<gene>
    <name evidence="5" type="ORF">HD842_001984</name>
</gene>
<dbReference type="InterPro" id="IPR009057">
    <property type="entry name" value="Homeodomain-like_sf"/>
</dbReference>
<keyword evidence="1" id="KW-0805">Transcription regulation</keyword>
<dbReference type="PROSITE" id="PS01124">
    <property type="entry name" value="HTH_ARAC_FAMILY_2"/>
    <property type="match status" value="1"/>
</dbReference>
<keyword evidence="6" id="KW-1185">Reference proteome</keyword>
<evidence type="ECO:0000313" key="6">
    <source>
        <dbReference type="Proteomes" id="UP000540787"/>
    </source>
</evidence>
<dbReference type="GO" id="GO:0043565">
    <property type="term" value="F:sequence-specific DNA binding"/>
    <property type="evidence" value="ECO:0007669"/>
    <property type="project" value="InterPro"/>
</dbReference>
<dbReference type="Gene3D" id="1.10.10.60">
    <property type="entry name" value="Homeodomain-like"/>
    <property type="match status" value="2"/>
</dbReference>
<protein>
    <submittedName>
        <fullName evidence="5">AraC family transcriptional regulator</fullName>
    </submittedName>
</protein>
<dbReference type="InterPro" id="IPR050204">
    <property type="entry name" value="AraC_XylS_family_regulators"/>
</dbReference>
<evidence type="ECO:0000256" key="1">
    <source>
        <dbReference type="ARBA" id="ARBA00023015"/>
    </source>
</evidence>
<sequence length="328" mass="36462">MTIRDMPPTHAAQAVLTHRMSPAAACVAPRVSVSRLSRLYEVMDLMLDSVGDPLALGSLAASASYSSYHFDRIFRELTGFSAVEYQRKRRLRRAAHLLRHEPDVPVGRIAQDCGFPSNAAFAKAFRQQFGMPAKSWRDGGWRIYMDAQVGRESDVSFFVAEPGELTALNAPYCAPAPGSVAARVTLRQLPAVQLRYQRFFGQSGAALSLACNAFICTQESAGMPRGAPWYGVFDEDPGFTGEREYCYDFGFDAGVLADPGLGLRVLPAGMVAILEFHGEWPRFRAMYEDWLEHQSVWRLDATRPHVQKVARTEAGGWQGWLALPVKRR</sequence>
<dbReference type="Pfam" id="PF12833">
    <property type="entry name" value="HTH_18"/>
    <property type="match status" value="1"/>
</dbReference>
<evidence type="ECO:0000313" key="5">
    <source>
        <dbReference type="EMBL" id="MBB6133842.1"/>
    </source>
</evidence>
<dbReference type="RefSeq" id="WP_229424701.1">
    <property type="nucleotide sequence ID" value="NZ_JACHBX010000002.1"/>
</dbReference>
<evidence type="ECO:0000256" key="3">
    <source>
        <dbReference type="ARBA" id="ARBA00023163"/>
    </source>
</evidence>
<feature type="domain" description="HTH araC/xylS-type" evidence="4">
    <location>
        <begin position="40"/>
        <end position="139"/>
    </location>
</feature>
<dbReference type="PROSITE" id="PS00041">
    <property type="entry name" value="HTH_ARAC_FAMILY_1"/>
    <property type="match status" value="1"/>
</dbReference>
<accession>A0A7X0CE33</accession>
<dbReference type="PANTHER" id="PTHR46796">
    <property type="entry name" value="HTH-TYPE TRANSCRIPTIONAL ACTIVATOR RHAS-RELATED"/>
    <property type="match status" value="1"/>
</dbReference>
<dbReference type="SMART" id="SM00342">
    <property type="entry name" value="HTH_ARAC"/>
    <property type="match status" value="1"/>
</dbReference>
<proteinExistence type="predicted"/>
<keyword evidence="3" id="KW-0804">Transcription</keyword>